<reference evidence="2" key="1">
    <citation type="submission" date="2023-02" db="EMBL/GenBank/DDBJ databases">
        <title>Genome of toxic invasive species Heracleum sosnowskyi carries increased number of genes despite the absence of recent whole-genome duplications.</title>
        <authorList>
            <person name="Schelkunov M."/>
            <person name="Shtratnikova V."/>
            <person name="Makarenko M."/>
            <person name="Klepikova A."/>
            <person name="Omelchenko D."/>
            <person name="Novikova G."/>
            <person name="Obukhova E."/>
            <person name="Bogdanov V."/>
            <person name="Penin A."/>
            <person name="Logacheva M."/>
        </authorList>
    </citation>
    <scope>NUCLEOTIDE SEQUENCE</scope>
    <source>
        <strain evidence="2">Hsosn_3</strain>
        <tissue evidence="2">Leaf</tissue>
    </source>
</reference>
<feature type="region of interest" description="Disordered" evidence="1">
    <location>
        <begin position="46"/>
        <end position="72"/>
    </location>
</feature>
<dbReference type="InterPro" id="IPR003428">
    <property type="entry name" value="MAM33"/>
</dbReference>
<organism evidence="2 3">
    <name type="scientific">Heracleum sosnowskyi</name>
    <dbReference type="NCBI Taxonomy" id="360622"/>
    <lineage>
        <taxon>Eukaryota</taxon>
        <taxon>Viridiplantae</taxon>
        <taxon>Streptophyta</taxon>
        <taxon>Embryophyta</taxon>
        <taxon>Tracheophyta</taxon>
        <taxon>Spermatophyta</taxon>
        <taxon>Magnoliopsida</taxon>
        <taxon>eudicotyledons</taxon>
        <taxon>Gunneridae</taxon>
        <taxon>Pentapetalae</taxon>
        <taxon>asterids</taxon>
        <taxon>campanulids</taxon>
        <taxon>Apiales</taxon>
        <taxon>Apiaceae</taxon>
        <taxon>Apioideae</taxon>
        <taxon>apioid superclade</taxon>
        <taxon>Tordylieae</taxon>
        <taxon>Tordyliinae</taxon>
        <taxon>Heracleum</taxon>
    </lineage>
</organism>
<name>A0AAD8JHU3_9APIA</name>
<evidence type="ECO:0000256" key="1">
    <source>
        <dbReference type="SAM" id="MobiDB-lite"/>
    </source>
</evidence>
<sequence length="280" mass="31593">MAASTILLRKSSACLIGSGSQLYGRYLSTAAKRSHTIIPTSVFSGRRFSSSSPLNNETTARDYAQQPANNQPTITEILAEIESVRKEIESIRKERKGKKEPPVEEVVVVKEKHPLLKIIELEMSKSEQLNRESMKLQLPYVFDVESDKPGAATVTLKGTHENEIINIELSIPAHYVMLLTVKLTLSGRFSGFFNSTEAVFHCTLTSNGFEVVKIKEPHGSDHGILFYNLPEDLKDEFYKYLEIRGVYKENVAILYRYMVGRTNRENLKGLESFKKMVEAA</sequence>
<evidence type="ECO:0000313" key="2">
    <source>
        <dbReference type="EMBL" id="KAK1403724.1"/>
    </source>
</evidence>
<reference evidence="2" key="2">
    <citation type="submission" date="2023-05" db="EMBL/GenBank/DDBJ databases">
        <authorList>
            <person name="Schelkunov M.I."/>
        </authorList>
    </citation>
    <scope>NUCLEOTIDE SEQUENCE</scope>
    <source>
        <strain evidence="2">Hsosn_3</strain>
        <tissue evidence="2">Leaf</tissue>
    </source>
</reference>
<dbReference type="InterPro" id="IPR036561">
    <property type="entry name" value="MAM33_sf"/>
</dbReference>
<evidence type="ECO:0000313" key="3">
    <source>
        <dbReference type="Proteomes" id="UP001237642"/>
    </source>
</evidence>
<dbReference type="EMBL" id="JAUIZM010000001">
    <property type="protein sequence ID" value="KAK1403724.1"/>
    <property type="molecule type" value="Genomic_DNA"/>
</dbReference>
<dbReference type="Pfam" id="PF02330">
    <property type="entry name" value="MAM33"/>
    <property type="match status" value="1"/>
</dbReference>
<dbReference type="AlphaFoldDB" id="A0AAD8JHU3"/>
<dbReference type="GO" id="GO:0005759">
    <property type="term" value="C:mitochondrial matrix"/>
    <property type="evidence" value="ECO:0007669"/>
    <property type="project" value="InterPro"/>
</dbReference>
<dbReference type="Gene3D" id="3.10.280.10">
    <property type="entry name" value="Mitochondrial glycoprotein"/>
    <property type="match status" value="1"/>
</dbReference>
<proteinExistence type="predicted"/>
<protein>
    <recommendedName>
        <fullName evidence="4">Mitochondrial glycoprotein</fullName>
    </recommendedName>
</protein>
<dbReference type="SUPFAM" id="SSF54529">
    <property type="entry name" value="Mitochondrial glycoprotein MAM33-like"/>
    <property type="match status" value="1"/>
</dbReference>
<comment type="caution">
    <text evidence="2">The sequence shown here is derived from an EMBL/GenBank/DDBJ whole genome shotgun (WGS) entry which is preliminary data.</text>
</comment>
<dbReference type="PANTHER" id="PTHR10826:SF1">
    <property type="entry name" value="COMPLEMENT COMPONENT 1 Q SUBCOMPONENT-BINDING PROTEIN, MITOCHONDRIAL"/>
    <property type="match status" value="1"/>
</dbReference>
<dbReference type="PANTHER" id="PTHR10826">
    <property type="entry name" value="COMPLEMENT COMPONENT 1"/>
    <property type="match status" value="1"/>
</dbReference>
<gene>
    <name evidence="2" type="ORF">POM88_003329</name>
</gene>
<dbReference type="Proteomes" id="UP001237642">
    <property type="component" value="Unassembled WGS sequence"/>
</dbReference>
<accession>A0AAD8JHU3</accession>
<keyword evidence="3" id="KW-1185">Reference proteome</keyword>
<evidence type="ECO:0008006" key="4">
    <source>
        <dbReference type="Google" id="ProtNLM"/>
    </source>
</evidence>